<reference evidence="1 2" key="1">
    <citation type="submission" date="2017-07" db="EMBL/GenBank/DDBJ databases">
        <title>Leptospira spp. isolated from tropical soils.</title>
        <authorList>
            <person name="Thibeaux R."/>
            <person name="Iraola G."/>
            <person name="Ferres I."/>
            <person name="Bierque E."/>
            <person name="Girault D."/>
            <person name="Soupe-Gilbert M.-E."/>
            <person name="Picardeau M."/>
            <person name="Goarant C."/>
        </authorList>
    </citation>
    <scope>NUCLEOTIDE SEQUENCE [LARGE SCALE GENOMIC DNA]</scope>
    <source>
        <strain evidence="1 2">ATI7-C-A2</strain>
    </source>
</reference>
<gene>
    <name evidence="1" type="ORF">CH363_18525</name>
</gene>
<keyword evidence="2" id="KW-1185">Reference proteome</keyword>
<comment type="caution">
    <text evidence="1">The sequence shown here is derived from an EMBL/GenBank/DDBJ whole genome shotgun (WGS) entry which is preliminary data.</text>
</comment>
<dbReference type="Proteomes" id="UP000231857">
    <property type="component" value="Unassembled WGS sequence"/>
</dbReference>
<proteinExistence type="predicted"/>
<protein>
    <submittedName>
        <fullName evidence="1">Uncharacterized protein</fullName>
    </submittedName>
</protein>
<accession>A0ABX4PHV8</accession>
<organism evidence="1 2">
    <name type="scientific">Leptospira haakeii</name>
    <dbReference type="NCBI Taxonomy" id="2023198"/>
    <lineage>
        <taxon>Bacteria</taxon>
        <taxon>Pseudomonadati</taxon>
        <taxon>Spirochaetota</taxon>
        <taxon>Spirochaetia</taxon>
        <taxon>Leptospirales</taxon>
        <taxon>Leptospiraceae</taxon>
        <taxon>Leptospira</taxon>
    </lineage>
</organism>
<sequence length="61" mass="7130">MHKNFSDILWGKPNIVFVRTFGFFLNESGLSAFSAVQTRFFSLFFLRFSLKKIGKIIHVFP</sequence>
<evidence type="ECO:0000313" key="2">
    <source>
        <dbReference type="Proteomes" id="UP000231857"/>
    </source>
</evidence>
<name>A0ABX4PHV8_9LEPT</name>
<dbReference type="EMBL" id="NPEI01000017">
    <property type="protein sequence ID" value="PKA14505.1"/>
    <property type="molecule type" value="Genomic_DNA"/>
</dbReference>
<evidence type="ECO:0000313" key="1">
    <source>
        <dbReference type="EMBL" id="PKA14505.1"/>
    </source>
</evidence>